<evidence type="ECO:0000313" key="2">
    <source>
        <dbReference type="EMBL" id="KAF2729336.1"/>
    </source>
</evidence>
<protein>
    <recommendedName>
        <fullName evidence="1">DUF7735 domain-containing protein</fullName>
    </recommendedName>
</protein>
<dbReference type="AlphaFoldDB" id="A0A9P4QQX7"/>
<evidence type="ECO:0000313" key="3">
    <source>
        <dbReference type="Proteomes" id="UP000799444"/>
    </source>
</evidence>
<feature type="domain" description="DUF7735" evidence="1">
    <location>
        <begin position="2"/>
        <end position="125"/>
    </location>
</feature>
<dbReference type="Proteomes" id="UP000799444">
    <property type="component" value="Unassembled WGS sequence"/>
</dbReference>
<keyword evidence="3" id="KW-1185">Reference proteome</keyword>
<dbReference type="EMBL" id="ML996248">
    <property type="protein sequence ID" value="KAF2729336.1"/>
    <property type="molecule type" value="Genomic_DNA"/>
</dbReference>
<gene>
    <name evidence="2" type="ORF">EJ04DRAFT_392300</name>
</gene>
<name>A0A9P4QQX7_9PLEO</name>
<dbReference type="InterPro" id="IPR056637">
    <property type="entry name" value="DUF7735"/>
</dbReference>
<feature type="non-terminal residue" evidence="2">
    <location>
        <position position="125"/>
    </location>
</feature>
<dbReference type="Pfam" id="PF24870">
    <property type="entry name" value="DUF7735"/>
    <property type="match status" value="1"/>
</dbReference>
<comment type="caution">
    <text evidence="2">The sequence shown here is derived from an EMBL/GenBank/DDBJ whole genome shotgun (WGS) entry which is preliminary data.</text>
</comment>
<sequence>TASSTAPPDPWQCATKNLTQYLDVPKPTGTLLSAIESFGDVLLQPCLSTATGLDILSCSVSQTTQWCSFATAAPSSVKPAYSAYGSSASSWWFAKSSAITSLEVECARTWEKFPPIQVAWLNQTI</sequence>
<evidence type="ECO:0000259" key="1">
    <source>
        <dbReference type="Pfam" id="PF24870"/>
    </source>
</evidence>
<reference evidence="2" key="1">
    <citation type="journal article" date="2020" name="Stud. Mycol.">
        <title>101 Dothideomycetes genomes: a test case for predicting lifestyles and emergence of pathogens.</title>
        <authorList>
            <person name="Haridas S."/>
            <person name="Albert R."/>
            <person name="Binder M."/>
            <person name="Bloem J."/>
            <person name="Labutti K."/>
            <person name="Salamov A."/>
            <person name="Andreopoulos B."/>
            <person name="Baker S."/>
            <person name="Barry K."/>
            <person name="Bills G."/>
            <person name="Bluhm B."/>
            <person name="Cannon C."/>
            <person name="Castanera R."/>
            <person name="Culley D."/>
            <person name="Daum C."/>
            <person name="Ezra D."/>
            <person name="Gonzalez J."/>
            <person name="Henrissat B."/>
            <person name="Kuo A."/>
            <person name="Liang C."/>
            <person name="Lipzen A."/>
            <person name="Lutzoni F."/>
            <person name="Magnuson J."/>
            <person name="Mondo S."/>
            <person name="Nolan M."/>
            <person name="Ohm R."/>
            <person name="Pangilinan J."/>
            <person name="Park H.-J."/>
            <person name="Ramirez L."/>
            <person name="Alfaro M."/>
            <person name="Sun H."/>
            <person name="Tritt A."/>
            <person name="Yoshinaga Y."/>
            <person name="Zwiers L.-H."/>
            <person name="Turgeon B."/>
            <person name="Goodwin S."/>
            <person name="Spatafora J."/>
            <person name="Crous P."/>
            <person name="Grigoriev I."/>
        </authorList>
    </citation>
    <scope>NUCLEOTIDE SEQUENCE</scope>
    <source>
        <strain evidence="2">CBS 125425</strain>
    </source>
</reference>
<proteinExistence type="predicted"/>
<dbReference type="OrthoDB" id="4940591at2759"/>
<feature type="non-terminal residue" evidence="2">
    <location>
        <position position="1"/>
    </location>
</feature>
<organism evidence="2 3">
    <name type="scientific">Polyplosphaeria fusca</name>
    <dbReference type="NCBI Taxonomy" id="682080"/>
    <lineage>
        <taxon>Eukaryota</taxon>
        <taxon>Fungi</taxon>
        <taxon>Dikarya</taxon>
        <taxon>Ascomycota</taxon>
        <taxon>Pezizomycotina</taxon>
        <taxon>Dothideomycetes</taxon>
        <taxon>Pleosporomycetidae</taxon>
        <taxon>Pleosporales</taxon>
        <taxon>Tetraplosphaeriaceae</taxon>
        <taxon>Polyplosphaeria</taxon>
    </lineage>
</organism>
<accession>A0A9P4QQX7</accession>